<keyword evidence="3" id="KW-1003">Cell membrane</keyword>
<name>A0A7X6LU85_9NOCA</name>
<dbReference type="PANTHER" id="PTHR33406">
    <property type="entry name" value="MEMBRANE PROTEIN MJ1562-RELATED"/>
    <property type="match status" value="1"/>
</dbReference>
<evidence type="ECO:0000256" key="1">
    <source>
        <dbReference type="ARBA" id="ARBA00004651"/>
    </source>
</evidence>
<comment type="caution">
    <text evidence="9">The sequence shown here is derived from an EMBL/GenBank/DDBJ whole genome shotgun (WGS) entry which is preliminary data.</text>
</comment>
<feature type="transmembrane region" description="Helical" evidence="7">
    <location>
        <begin position="663"/>
        <end position="683"/>
    </location>
</feature>
<evidence type="ECO:0000256" key="4">
    <source>
        <dbReference type="ARBA" id="ARBA00022692"/>
    </source>
</evidence>
<evidence type="ECO:0000313" key="9">
    <source>
        <dbReference type="EMBL" id="NKY84040.1"/>
    </source>
</evidence>
<feature type="transmembrane region" description="Helical" evidence="7">
    <location>
        <begin position="183"/>
        <end position="202"/>
    </location>
</feature>
<dbReference type="InterPro" id="IPR004869">
    <property type="entry name" value="MMPL_dom"/>
</dbReference>
<evidence type="ECO:0000313" key="10">
    <source>
        <dbReference type="Proteomes" id="UP000523447"/>
    </source>
</evidence>
<dbReference type="Proteomes" id="UP000523447">
    <property type="component" value="Unassembled WGS sequence"/>
</dbReference>
<dbReference type="InterPro" id="IPR050545">
    <property type="entry name" value="Mycobact_MmpL"/>
</dbReference>
<evidence type="ECO:0000256" key="5">
    <source>
        <dbReference type="ARBA" id="ARBA00022989"/>
    </source>
</evidence>
<evidence type="ECO:0000256" key="6">
    <source>
        <dbReference type="ARBA" id="ARBA00023136"/>
    </source>
</evidence>
<feature type="transmembrane region" description="Helical" evidence="7">
    <location>
        <begin position="574"/>
        <end position="592"/>
    </location>
</feature>
<feature type="transmembrane region" description="Helical" evidence="7">
    <location>
        <begin position="604"/>
        <end position="624"/>
    </location>
</feature>
<evidence type="ECO:0000256" key="2">
    <source>
        <dbReference type="ARBA" id="ARBA00010157"/>
    </source>
</evidence>
<dbReference type="PANTHER" id="PTHR33406:SF11">
    <property type="entry name" value="MEMBRANE PROTEIN SCO6666-RELATED"/>
    <property type="match status" value="1"/>
</dbReference>
<dbReference type="GO" id="GO:0005886">
    <property type="term" value="C:plasma membrane"/>
    <property type="evidence" value="ECO:0007669"/>
    <property type="project" value="UniProtKB-SubCell"/>
</dbReference>
<feature type="transmembrane region" description="Helical" evidence="7">
    <location>
        <begin position="287"/>
        <end position="308"/>
    </location>
</feature>
<feature type="transmembrane region" description="Helical" evidence="7">
    <location>
        <begin position="209"/>
        <end position="229"/>
    </location>
</feature>
<feature type="transmembrane region" description="Helical" evidence="7">
    <location>
        <begin position="381"/>
        <end position="400"/>
    </location>
</feature>
<reference evidence="9 10" key="1">
    <citation type="submission" date="2020-04" db="EMBL/GenBank/DDBJ databases">
        <title>MicrobeNet Type strains.</title>
        <authorList>
            <person name="Nicholson A.C."/>
        </authorList>
    </citation>
    <scope>NUCLEOTIDE SEQUENCE [LARGE SCALE GENOMIC DNA]</scope>
    <source>
        <strain evidence="9 10">DSM 44445</strain>
    </source>
</reference>
<dbReference type="Pfam" id="PF03176">
    <property type="entry name" value="MMPL"/>
    <property type="match status" value="2"/>
</dbReference>
<dbReference type="InterPro" id="IPR000731">
    <property type="entry name" value="SSD"/>
</dbReference>
<evidence type="ECO:0000256" key="7">
    <source>
        <dbReference type="SAM" id="Phobius"/>
    </source>
</evidence>
<feature type="transmembrane region" description="Helical" evidence="7">
    <location>
        <begin position="314"/>
        <end position="339"/>
    </location>
</feature>
<keyword evidence="10" id="KW-1185">Reference proteome</keyword>
<keyword evidence="5 7" id="KW-1133">Transmembrane helix</keyword>
<protein>
    <submittedName>
        <fullName evidence="9">MMPL family transporter</fullName>
    </submittedName>
</protein>
<dbReference type="EMBL" id="JAAXPE010000001">
    <property type="protein sequence ID" value="NKY84040.1"/>
    <property type="molecule type" value="Genomic_DNA"/>
</dbReference>
<dbReference type="Gene3D" id="1.20.1640.10">
    <property type="entry name" value="Multidrug efflux transporter AcrB transmembrane domain"/>
    <property type="match status" value="2"/>
</dbReference>
<feature type="transmembrane region" description="Helical" evidence="7">
    <location>
        <begin position="689"/>
        <end position="708"/>
    </location>
</feature>
<evidence type="ECO:0000259" key="8">
    <source>
        <dbReference type="PROSITE" id="PS50156"/>
    </source>
</evidence>
<dbReference type="RefSeq" id="WP_051031143.1">
    <property type="nucleotide sequence ID" value="NZ_CAWPHS010000001.1"/>
</dbReference>
<dbReference type="SUPFAM" id="SSF82866">
    <property type="entry name" value="Multidrug efflux transporter AcrB transmembrane domain"/>
    <property type="match status" value="2"/>
</dbReference>
<feature type="transmembrane region" description="Helical" evidence="7">
    <location>
        <begin position="547"/>
        <end position="569"/>
    </location>
</feature>
<gene>
    <name evidence="9" type="ORF">HGA07_00155</name>
</gene>
<organism evidence="9 10">
    <name type="scientific">Nocardia veterana</name>
    <dbReference type="NCBI Taxonomy" id="132249"/>
    <lineage>
        <taxon>Bacteria</taxon>
        <taxon>Bacillati</taxon>
        <taxon>Actinomycetota</taxon>
        <taxon>Actinomycetes</taxon>
        <taxon>Mycobacteriales</taxon>
        <taxon>Nocardiaceae</taxon>
        <taxon>Nocardia</taxon>
    </lineage>
</organism>
<sequence>MVRFRVLGRCAELALRRPRAVLVAALAVLVAAGVYGLPASLKLPAAGYDVPGSMSDRADRVMEQQFGAGGYTLVFTVRAPQGADSAAARDRAAAISAALQNSPHSRHVLSYWTAPPPLNASLRSTDATVGLVVARIGGNDREATTRAHDLAEPLIGEVGGVDVQAGGQAMTYSEGGRQSRDDLFLMEAIAFPLTFIALVWIFGSALAALVPLAVAGVAIAASAAALSLINTFASVSVFAVNLATALCLALAIDYTLFVVSRYREELARGVPRDRALVRTMNTAGRTVTYSALIVALTIAAMAVFPQYLVRSLAYAGVVSVGFSLLGSLLVAPALVVFLGDRIDAWDIRRPLARLLGRGTPSDRTSTDNGWYRVAIFAMRHAVPVVVVVGGLLLLVGAPAIGMKLGYPDDRVLPTSASARATGDTLRTEFAQNFAGTVYVVLPEYTGGPNRLNDYARALSRVDGVLAVNAPGAVYAAGQAVSINSYDAAADNRAAYLSISSTRDPYSDAGRDQLAALRAVDTPAPALYGGLAQRNLDNVRGITDRTPIVIAVIALMTFVLIFLMTGSVVLPVKALIMNVLSLGAAFGVLVWIFQNGHLGAAGTTATGHFTAFIPPLLACVAYALAMDYEVFVLSRVREEWLNSSRTVADNEQAVGIGLARTGRIVTAAATVMIFVFIAMSAGQVSFMRGLGIGLTVGVALDAFLVRPLLVPAAMRLMGRFNWWAPAALSRFHERWGLTEEETVRNHSDVSKNIPQRDNREFVAD</sequence>
<keyword evidence="6 7" id="KW-0472">Membrane</keyword>
<proteinExistence type="inferred from homology"/>
<accession>A0A7X6LU85</accession>
<feature type="domain" description="SSD" evidence="8">
    <location>
        <begin position="193"/>
        <end position="337"/>
    </location>
</feature>
<dbReference type="PROSITE" id="PS50156">
    <property type="entry name" value="SSD"/>
    <property type="match status" value="1"/>
</dbReference>
<evidence type="ECO:0000256" key="3">
    <source>
        <dbReference type="ARBA" id="ARBA00022475"/>
    </source>
</evidence>
<keyword evidence="4 7" id="KW-0812">Transmembrane</keyword>
<dbReference type="AlphaFoldDB" id="A0A7X6LU85"/>
<comment type="similarity">
    <text evidence="2">Belongs to the resistance-nodulation-cell division (RND) (TC 2.A.6) family. MmpL subfamily.</text>
</comment>
<feature type="transmembrane region" description="Helical" evidence="7">
    <location>
        <begin position="235"/>
        <end position="259"/>
    </location>
</feature>
<comment type="subcellular location">
    <subcellularLocation>
        <location evidence="1">Cell membrane</location>
        <topology evidence="1">Multi-pass membrane protein</topology>
    </subcellularLocation>
</comment>